<organism evidence="1 2">
    <name type="scientific">Halovivax ruber (strain DSM 18193 / JCM 13892 / XH-70)</name>
    <dbReference type="NCBI Taxonomy" id="797302"/>
    <lineage>
        <taxon>Archaea</taxon>
        <taxon>Methanobacteriati</taxon>
        <taxon>Methanobacteriota</taxon>
        <taxon>Stenosarchaea group</taxon>
        <taxon>Halobacteria</taxon>
        <taxon>Halobacteriales</taxon>
        <taxon>Natrialbaceae</taxon>
        <taxon>Halovivax</taxon>
    </lineage>
</organism>
<protein>
    <submittedName>
        <fullName evidence="1">Universal stress protein UspA-like protein</fullName>
    </submittedName>
</protein>
<accession>L0I8A8</accession>
<dbReference type="EMBL" id="CP003050">
    <property type="protein sequence ID" value="AGB15800.1"/>
    <property type="molecule type" value="Genomic_DNA"/>
</dbReference>
<evidence type="ECO:0000313" key="1">
    <source>
        <dbReference type="EMBL" id="AGB15800.1"/>
    </source>
</evidence>
<dbReference type="Proteomes" id="UP000010846">
    <property type="component" value="Chromosome"/>
</dbReference>
<dbReference type="eggNOG" id="arCOG00451">
    <property type="taxonomic scope" value="Archaea"/>
</dbReference>
<dbReference type="KEGG" id="hru:Halru_1183"/>
<keyword evidence="2" id="KW-1185">Reference proteome</keyword>
<sequence>MTDTPNVTDDRPSVLVPLEVLEGETLPDGVGELLENAHVILLGYHVLPDQTPPEQARLQFEDRAQRKLREFEKTLTDVGATVERRLVFTHSEQQTLNRILAEHDCHAVLVPNACEPPEDVLVAVRGTVGVDRIGRLVAGLFAGTGVTVTLYHGLESTETIEDAETFLDGIADRLVDRGVALDSIEQLVDEADGGVDRIATVAEEYDAVVMGESDPSVVTFVFGMPSKQVAERFLGPVLVVQRSHDAIE</sequence>
<dbReference type="HOGENOM" id="CLU_101252_0_0_2"/>
<dbReference type="STRING" id="797302.Halru_1183"/>
<dbReference type="Gene3D" id="3.40.50.12370">
    <property type="match status" value="1"/>
</dbReference>
<proteinExistence type="predicted"/>
<dbReference type="AlphaFoldDB" id="L0I8A8"/>
<name>L0I8A8_HALRX</name>
<reference evidence="1" key="1">
    <citation type="submission" date="2011-09" db="EMBL/GenBank/DDBJ databases">
        <title>Complete sequence of Halovivax ruber XH-70.</title>
        <authorList>
            <consortium name="US DOE Joint Genome Institute"/>
            <person name="Lucas S."/>
            <person name="Han J."/>
            <person name="Lapidus A."/>
            <person name="Cheng J.-F."/>
            <person name="Goodwin L."/>
            <person name="Pitluck S."/>
            <person name="Peters L."/>
            <person name="Mikhailova N."/>
            <person name="Davenport K."/>
            <person name="Detter J.C."/>
            <person name="Han C."/>
            <person name="Tapia R."/>
            <person name="Land M."/>
            <person name="Hauser L."/>
            <person name="Kyrpides N."/>
            <person name="Ivanova N."/>
            <person name="Pagani I."/>
            <person name="Sproer C."/>
            <person name="Anderson I."/>
            <person name="Woyke T."/>
        </authorList>
    </citation>
    <scope>NUCLEOTIDE SEQUENCE</scope>
    <source>
        <strain evidence="1">XH-70</strain>
    </source>
</reference>
<dbReference type="SUPFAM" id="SSF52402">
    <property type="entry name" value="Adenine nucleotide alpha hydrolases-like"/>
    <property type="match status" value="1"/>
</dbReference>
<dbReference type="RefSeq" id="WP_015300456.1">
    <property type="nucleotide sequence ID" value="NC_019964.1"/>
</dbReference>
<dbReference type="GeneID" id="14375437"/>
<dbReference type="OrthoDB" id="157328at2157"/>
<evidence type="ECO:0000313" key="2">
    <source>
        <dbReference type="Proteomes" id="UP000010846"/>
    </source>
</evidence>
<gene>
    <name evidence="1" type="ordered locus">Halru_1183</name>
</gene>